<evidence type="ECO:0000313" key="3">
    <source>
        <dbReference type="EMBL" id="TPG14246.1"/>
    </source>
</evidence>
<feature type="compositionally biased region" description="Polar residues" evidence="1">
    <location>
        <begin position="314"/>
        <end position="327"/>
    </location>
</feature>
<dbReference type="EMBL" id="RCZK01000002">
    <property type="protein sequence ID" value="TPG14246.1"/>
    <property type="molecule type" value="Genomic_DNA"/>
</dbReference>
<dbReference type="Pfam" id="PF13400">
    <property type="entry name" value="Tad"/>
    <property type="match status" value="1"/>
</dbReference>
<proteinExistence type="predicted"/>
<evidence type="ECO:0000256" key="1">
    <source>
        <dbReference type="SAM" id="MobiDB-lite"/>
    </source>
</evidence>
<accession>A0A502CR23</accession>
<comment type="caution">
    <text evidence="3">The sequence shown here is derived from an EMBL/GenBank/DDBJ whole genome shotgun (WGS) entry which is preliminary data.</text>
</comment>
<dbReference type="InterPro" id="IPR028087">
    <property type="entry name" value="Tad_N"/>
</dbReference>
<feature type="compositionally biased region" description="Polar residues" evidence="1">
    <location>
        <begin position="290"/>
        <end position="307"/>
    </location>
</feature>
<keyword evidence="4" id="KW-1185">Reference proteome</keyword>
<name>A0A502CR23_9SPHN</name>
<dbReference type="Gene3D" id="3.40.50.410">
    <property type="entry name" value="von Willebrand factor, type A domain"/>
    <property type="match status" value="2"/>
</dbReference>
<evidence type="ECO:0000313" key="4">
    <source>
        <dbReference type="Proteomes" id="UP000318413"/>
    </source>
</evidence>
<feature type="region of interest" description="Disordered" evidence="1">
    <location>
        <begin position="290"/>
        <end position="327"/>
    </location>
</feature>
<protein>
    <submittedName>
        <fullName evidence="3">Pilus assembly protein TadG</fullName>
    </submittedName>
</protein>
<feature type="domain" description="Putative Flp pilus-assembly TadG-like N-terminal" evidence="2">
    <location>
        <begin position="32"/>
        <end position="73"/>
    </location>
</feature>
<sequence>MERAMSRSDKMNLASIGSFMGTLRRDVRANTLAIMAAMLFPLAGLVGGGIDVARMYITKTRLQHACDAGVLAGRKAMGGGTWGQNNNYPNASAVQFFDANYKQGSYDSSNRVRTFTENAGKVTGYASVQLPMTLMKIFAVAPKTLAVTCATEMRLPNTDIMFVLDTTGSMGDTPSGDSQSKMASLKVAVKCFYEIVARLDTDANCTTGTPGGGTGSEVQIRFGFVPYSTNVNVGRLLKPEWVANQWPYQSRAPQFTNQTTTTTGTPTVTGTSATNVVAGPWSNQSFVTNLSQSQCNSQPTQPDSAFASTGGESGQQNFNPGSGNPRTATWFTTQDGGHDEYRASYNSTNGRCRFQTRHVTETLRRDYAQTVSTTTQQTFNQWHYGQIATDISGLKNGASWNNSVDLPLNANGATKTVGWDGCIEERQTVRASTYWPIPSGAKDLDIDTTPTAGDPSSLWGPALPGVIYTRNGYYGWTQAESYTTNDYPNQSQYFCPVPATKMQAWPNAGTFDTYVDTLTPNGNTYHDIGLLWGARLMSPTGLFSTENAFTPQGGEIQRNLIFMTDGDPCTGVGNYQAYGVAWFDRRQTDPNTAPTDGCTTTGTLTQQVNARTDAICAAIKNKNITLWVITFGYVAPSTVTRMTNCASPDRYFSASNAATLQQTFASIANQISQLRIVQ</sequence>
<dbReference type="InterPro" id="IPR036465">
    <property type="entry name" value="vWFA_dom_sf"/>
</dbReference>
<dbReference type="Proteomes" id="UP000318413">
    <property type="component" value="Unassembled WGS sequence"/>
</dbReference>
<dbReference type="AlphaFoldDB" id="A0A502CR23"/>
<dbReference type="SUPFAM" id="SSF53300">
    <property type="entry name" value="vWA-like"/>
    <property type="match status" value="1"/>
</dbReference>
<evidence type="ECO:0000259" key="2">
    <source>
        <dbReference type="Pfam" id="PF13400"/>
    </source>
</evidence>
<gene>
    <name evidence="3" type="ORF">EAH84_02690</name>
</gene>
<organism evidence="3 4">
    <name type="scientific">Sphingomonas oligophenolica</name>
    <dbReference type="NCBI Taxonomy" id="301154"/>
    <lineage>
        <taxon>Bacteria</taxon>
        <taxon>Pseudomonadati</taxon>
        <taxon>Pseudomonadota</taxon>
        <taxon>Alphaproteobacteria</taxon>
        <taxon>Sphingomonadales</taxon>
        <taxon>Sphingomonadaceae</taxon>
        <taxon>Sphingomonas</taxon>
    </lineage>
</organism>
<reference evidence="3 4" key="1">
    <citation type="journal article" date="2019" name="Environ. Microbiol.">
        <title>Species interactions and distinct microbial communities in high Arctic permafrost affected cryosols are associated with the CH4 and CO2 gas fluxes.</title>
        <authorList>
            <person name="Altshuler I."/>
            <person name="Hamel J."/>
            <person name="Turney S."/>
            <person name="Magnuson E."/>
            <person name="Levesque R."/>
            <person name="Greer C."/>
            <person name="Whyte L.G."/>
        </authorList>
    </citation>
    <scope>NUCLEOTIDE SEQUENCE [LARGE SCALE GENOMIC DNA]</scope>
    <source>
        <strain evidence="3 4">S5.1</strain>
    </source>
</reference>